<reference evidence="2" key="1">
    <citation type="submission" date="2013-12" db="EMBL/GenBank/DDBJ databases">
        <authorList>
            <person name="Aslett M."/>
        </authorList>
    </citation>
    <scope>NUCLEOTIDE SEQUENCE [LARGE SCALE GENOMIC DNA]</scope>
    <source>
        <strain evidence="2">Lindley</strain>
    </source>
</reference>
<dbReference type="AlphaFoldDB" id="A0A183C618"/>
<dbReference type="WBParaSite" id="GPLIN_000831300">
    <property type="protein sequence ID" value="GPLIN_000831300"/>
    <property type="gene ID" value="GPLIN_000831300"/>
</dbReference>
<name>A0A183C618_GLOPA</name>
<accession>A0A183C618</accession>
<evidence type="ECO:0000313" key="3">
    <source>
        <dbReference type="WBParaSite" id="GPLIN_000831300"/>
    </source>
</evidence>
<evidence type="ECO:0000259" key="1">
    <source>
        <dbReference type="Pfam" id="PF13358"/>
    </source>
</evidence>
<evidence type="ECO:0000313" key="2">
    <source>
        <dbReference type="Proteomes" id="UP000050741"/>
    </source>
</evidence>
<dbReference type="Proteomes" id="UP000050741">
    <property type="component" value="Unassembled WGS sequence"/>
</dbReference>
<proteinExistence type="predicted"/>
<dbReference type="GO" id="GO:0003676">
    <property type="term" value="F:nucleic acid binding"/>
    <property type="evidence" value="ECO:0007669"/>
    <property type="project" value="InterPro"/>
</dbReference>
<reference evidence="2" key="2">
    <citation type="submission" date="2014-05" db="EMBL/GenBank/DDBJ databases">
        <title>The genome and life-stage specific transcriptomes of Globodera pallida elucidate key aspects of plant parasitism by a cyst nematode.</title>
        <authorList>
            <person name="Cotton J.A."/>
            <person name="Lilley C.J."/>
            <person name="Jones L.M."/>
            <person name="Kikuchi T."/>
            <person name="Reid A.J."/>
            <person name="Thorpe P."/>
            <person name="Tsai I.J."/>
            <person name="Beasley H."/>
            <person name="Blok V."/>
            <person name="Cock P.J.A."/>
            <person name="Van den Akker S.E."/>
            <person name="Holroyd N."/>
            <person name="Hunt M."/>
            <person name="Mantelin S."/>
            <person name="Naghra H."/>
            <person name="Pain A."/>
            <person name="Palomares-Rius J.E."/>
            <person name="Zarowiecki M."/>
            <person name="Berriman M."/>
            <person name="Jones J.T."/>
            <person name="Urwin P.E."/>
        </authorList>
    </citation>
    <scope>NUCLEOTIDE SEQUENCE [LARGE SCALE GENOMIC DNA]</scope>
    <source>
        <strain evidence="2">Lindley</strain>
    </source>
</reference>
<feature type="domain" description="Tc1-like transposase DDE" evidence="1">
    <location>
        <begin position="4"/>
        <end position="75"/>
    </location>
</feature>
<dbReference type="Pfam" id="PF13358">
    <property type="entry name" value="DDE_3"/>
    <property type="match status" value="1"/>
</dbReference>
<dbReference type="InterPro" id="IPR038717">
    <property type="entry name" value="Tc1-like_DDE_dom"/>
</dbReference>
<dbReference type="Gene3D" id="3.30.420.10">
    <property type="entry name" value="Ribonuclease H-like superfamily/Ribonuclease H"/>
    <property type="match status" value="1"/>
</dbReference>
<sequence>MRHFRQREWIFQQDSAPVHRARVVQAWCRDHFPGFIPAEEWPPYSPDLNPMDYSGWSILEARACATPHKNLESLRQALLREWEKISVREVRAICDNFPKRLRLCIKEKGGHFESH</sequence>
<protein>
    <submittedName>
        <fullName evidence="3">DDE_3 domain-containing protein</fullName>
    </submittedName>
</protein>
<dbReference type="InterPro" id="IPR036397">
    <property type="entry name" value="RNaseH_sf"/>
</dbReference>
<keyword evidence="2" id="KW-1185">Reference proteome</keyword>
<reference evidence="3" key="3">
    <citation type="submission" date="2016-06" db="UniProtKB">
        <authorList>
            <consortium name="WormBaseParasite"/>
        </authorList>
    </citation>
    <scope>IDENTIFICATION</scope>
</reference>
<dbReference type="PANTHER" id="PTHR47326">
    <property type="entry name" value="TRANSPOSABLE ELEMENT TC3 TRANSPOSASE-LIKE PROTEIN"/>
    <property type="match status" value="1"/>
</dbReference>
<dbReference type="PANTHER" id="PTHR47326:SF1">
    <property type="entry name" value="HTH PSQ-TYPE DOMAIN-CONTAINING PROTEIN"/>
    <property type="match status" value="1"/>
</dbReference>
<organism evidence="2 3">
    <name type="scientific">Globodera pallida</name>
    <name type="common">Potato cyst nematode worm</name>
    <name type="synonym">Heterodera pallida</name>
    <dbReference type="NCBI Taxonomy" id="36090"/>
    <lineage>
        <taxon>Eukaryota</taxon>
        <taxon>Metazoa</taxon>
        <taxon>Ecdysozoa</taxon>
        <taxon>Nematoda</taxon>
        <taxon>Chromadorea</taxon>
        <taxon>Rhabditida</taxon>
        <taxon>Tylenchina</taxon>
        <taxon>Tylenchomorpha</taxon>
        <taxon>Tylenchoidea</taxon>
        <taxon>Heteroderidae</taxon>
        <taxon>Heteroderinae</taxon>
        <taxon>Globodera</taxon>
    </lineage>
</organism>